<dbReference type="InterPro" id="IPR049492">
    <property type="entry name" value="BD-FAE-like_dom"/>
</dbReference>
<dbReference type="GO" id="GO:0008236">
    <property type="term" value="F:serine-type peptidase activity"/>
    <property type="evidence" value="ECO:0007669"/>
    <property type="project" value="InterPro"/>
</dbReference>
<organism evidence="4 5">
    <name type="scientific">Kwoniella heveanensis BCC8398</name>
    <dbReference type="NCBI Taxonomy" id="1296120"/>
    <lineage>
        <taxon>Eukaryota</taxon>
        <taxon>Fungi</taxon>
        <taxon>Dikarya</taxon>
        <taxon>Basidiomycota</taxon>
        <taxon>Agaricomycotina</taxon>
        <taxon>Tremellomycetes</taxon>
        <taxon>Tremellales</taxon>
        <taxon>Cryptococcaceae</taxon>
        <taxon>Kwoniella</taxon>
    </lineage>
</organism>
<gene>
    <name evidence="4" type="ORF">I316_02526</name>
</gene>
<sequence>MAALPHPTTDPLTHAFLDHTVRTTHGVDLPIRVFPATDNGAPRPWLFWIHGGGYITGQHYHPIPFILPTFLDACNYHVISVSHRLMPQVSFGEILDDIQASFGWCLAHLPQILGEKRLDLHNYSVGGNSSGGHLALLAGFHFEPKPKTVLDVHGITDLTDKDFDNKVPEGTIEDYKDISDSMTQAALADRDSKNAVVSGPQKWEMEPLMSVQSLQAHWGTPYLPGQRDKIRLNMYNRILRGGAMMRMLFGADEMKDEKWCHEEMKKWSPLHLLENQQWYPPTAILHGTNDAGVPIQQSEKLAAKLKELNVEVRELYERDEQHDFEYRVVGPTDRGWKEYIQPIVDFARQHLDQETPHPACMAHTALDLSVRGQLAMISV</sequence>
<evidence type="ECO:0000313" key="4">
    <source>
        <dbReference type="EMBL" id="OCF36030.1"/>
    </source>
</evidence>
<dbReference type="Proteomes" id="UP000092666">
    <property type="component" value="Unassembled WGS sequence"/>
</dbReference>
<accession>A0A1B9GYE5</accession>
<evidence type="ECO:0008006" key="6">
    <source>
        <dbReference type="Google" id="ProtNLM"/>
    </source>
</evidence>
<dbReference type="EMBL" id="KI669497">
    <property type="protein sequence ID" value="OCF36030.1"/>
    <property type="molecule type" value="Genomic_DNA"/>
</dbReference>
<evidence type="ECO:0000259" key="2">
    <source>
        <dbReference type="Pfam" id="PF00326"/>
    </source>
</evidence>
<evidence type="ECO:0000313" key="5">
    <source>
        <dbReference type="Proteomes" id="UP000092666"/>
    </source>
</evidence>
<dbReference type="OrthoDB" id="2578778at2759"/>
<dbReference type="STRING" id="1296120.A0A1B9GYE5"/>
<reference evidence="4 5" key="1">
    <citation type="submission" date="2013-07" db="EMBL/GenBank/DDBJ databases">
        <title>The Genome Sequence of Cryptococcus heveanensis BCC8398.</title>
        <authorList>
            <consortium name="The Broad Institute Genome Sequencing Platform"/>
            <person name="Cuomo C."/>
            <person name="Litvintseva A."/>
            <person name="Chen Y."/>
            <person name="Heitman J."/>
            <person name="Sun S."/>
            <person name="Springer D."/>
            <person name="Dromer F."/>
            <person name="Young S.K."/>
            <person name="Zeng Q."/>
            <person name="Gargeya S."/>
            <person name="Fitzgerald M."/>
            <person name="Abouelleil A."/>
            <person name="Alvarado L."/>
            <person name="Berlin A.M."/>
            <person name="Chapman S.B."/>
            <person name="Dewar J."/>
            <person name="Goldberg J."/>
            <person name="Griggs A."/>
            <person name="Gujja S."/>
            <person name="Hansen M."/>
            <person name="Howarth C."/>
            <person name="Imamovic A."/>
            <person name="Larimer J."/>
            <person name="McCowan C."/>
            <person name="Murphy C."/>
            <person name="Pearson M."/>
            <person name="Priest M."/>
            <person name="Roberts A."/>
            <person name="Saif S."/>
            <person name="Shea T."/>
            <person name="Sykes S."/>
            <person name="Wortman J."/>
            <person name="Nusbaum C."/>
            <person name="Birren B."/>
        </authorList>
    </citation>
    <scope>NUCLEOTIDE SEQUENCE [LARGE SCALE GENOMIC DNA]</scope>
    <source>
        <strain evidence="4 5">BCC8398</strain>
    </source>
</reference>
<feature type="domain" description="Peptidase S9 prolyl oligopeptidase catalytic" evidence="2">
    <location>
        <begin position="253"/>
        <end position="352"/>
    </location>
</feature>
<dbReference type="Gene3D" id="3.40.50.1820">
    <property type="entry name" value="alpha/beta hydrolase"/>
    <property type="match status" value="1"/>
</dbReference>
<proteinExistence type="predicted"/>
<dbReference type="PANTHER" id="PTHR48081:SF3">
    <property type="entry name" value="ALPHA_BETA HYDROLASE FOLD-3 DOMAIN-CONTAINING PROTEIN"/>
    <property type="match status" value="1"/>
</dbReference>
<dbReference type="SUPFAM" id="SSF53474">
    <property type="entry name" value="alpha/beta-Hydrolases"/>
    <property type="match status" value="1"/>
</dbReference>
<dbReference type="AlphaFoldDB" id="A0A1B9GYE5"/>
<dbReference type="GO" id="GO:0006508">
    <property type="term" value="P:proteolysis"/>
    <property type="evidence" value="ECO:0007669"/>
    <property type="project" value="InterPro"/>
</dbReference>
<dbReference type="InterPro" id="IPR050300">
    <property type="entry name" value="GDXG_lipolytic_enzyme"/>
</dbReference>
<dbReference type="Pfam" id="PF00326">
    <property type="entry name" value="Peptidase_S9"/>
    <property type="match status" value="1"/>
</dbReference>
<name>A0A1B9GYE5_9TREE</name>
<reference evidence="5" key="2">
    <citation type="submission" date="2013-12" db="EMBL/GenBank/DDBJ databases">
        <title>Evolution of pathogenesis and genome organization in the Tremellales.</title>
        <authorList>
            <person name="Cuomo C."/>
            <person name="Litvintseva A."/>
            <person name="Heitman J."/>
            <person name="Chen Y."/>
            <person name="Sun S."/>
            <person name="Springer D."/>
            <person name="Dromer F."/>
            <person name="Young S."/>
            <person name="Zeng Q."/>
            <person name="Chapman S."/>
            <person name="Gujja S."/>
            <person name="Saif S."/>
            <person name="Birren B."/>
        </authorList>
    </citation>
    <scope>NUCLEOTIDE SEQUENCE [LARGE SCALE GENOMIC DNA]</scope>
    <source>
        <strain evidence="5">BCC8398</strain>
    </source>
</reference>
<dbReference type="PANTHER" id="PTHR48081">
    <property type="entry name" value="AB HYDROLASE SUPERFAMILY PROTEIN C4A8.06C"/>
    <property type="match status" value="1"/>
</dbReference>
<evidence type="ECO:0000256" key="1">
    <source>
        <dbReference type="ARBA" id="ARBA00022801"/>
    </source>
</evidence>
<evidence type="ECO:0000259" key="3">
    <source>
        <dbReference type="Pfam" id="PF20434"/>
    </source>
</evidence>
<keyword evidence="5" id="KW-1185">Reference proteome</keyword>
<dbReference type="InterPro" id="IPR001375">
    <property type="entry name" value="Peptidase_S9_cat"/>
</dbReference>
<feature type="domain" description="BD-FAE-like" evidence="3">
    <location>
        <begin position="38"/>
        <end position="143"/>
    </location>
</feature>
<dbReference type="InterPro" id="IPR029058">
    <property type="entry name" value="AB_hydrolase_fold"/>
</dbReference>
<keyword evidence="1" id="KW-0378">Hydrolase</keyword>
<protein>
    <recommendedName>
        <fullName evidence="6">Alpha/beta hydrolase fold-3 domain-containing protein</fullName>
    </recommendedName>
</protein>
<dbReference type="Pfam" id="PF20434">
    <property type="entry name" value="BD-FAE"/>
    <property type="match status" value="1"/>
</dbReference>